<dbReference type="Pfam" id="PF03358">
    <property type="entry name" value="FMN_red"/>
    <property type="match status" value="1"/>
</dbReference>
<reference evidence="4" key="1">
    <citation type="journal article" date="2019" name="Int. J. Syst. Evol. Microbiol.">
        <title>The Global Catalogue of Microorganisms (GCM) 10K type strain sequencing project: providing services to taxonomists for standard genome sequencing and annotation.</title>
        <authorList>
            <consortium name="The Broad Institute Genomics Platform"/>
            <consortium name="The Broad Institute Genome Sequencing Center for Infectious Disease"/>
            <person name="Wu L."/>
            <person name="Ma J."/>
        </authorList>
    </citation>
    <scope>NUCLEOTIDE SEQUENCE [LARGE SCALE GENOMIC DNA]</scope>
    <source>
        <strain evidence="4">CCM 8950</strain>
    </source>
</reference>
<evidence type="ECO:0000256" key="1">
    <source>
        <dbReference type="SAM" id="MobiDB-lite"/>
    </source>
</evidence>
<organism evidence="3 4">
    <name type="scientific">Secundilactobacillus hailunensis</name>
    <dbReference type="NCBI Taxonomy" id="2559923"/>
    <lineage>
        <taxon>Bacteria</taxon>
        <taxon>Bacillati</taxon>
        <taxon>Bacillota</taxon>
        <taxon>Bacilli</taxon>
        <taxon>Lactobacillales</taxon>
        <taxon>Lactobacillaceae</taxon>
        <taxon>Secundilactobacillus</taxon>
    </lineage>
</organism>
<evidence type="ECO:0000259" key="2">
    <source>
        <dbReference type="Pfam" id="PF03358"/>
    </source>
</evidence>
<dbReference type="SUPFAM" id="SSF52218">
    <property type="entry name" value="Flavoproteins"/>
    <property type="match status" value="1"/>
</dbReference>
<feature type="compositionally biased region" description="Polar residues" evidence="1">
    <location>
        <begin position="194"/>
        <end position="221"/>
    </location>
</feature>
<dbReference type="Gene3D" id="3.40.50.360">
    <property type="match status" value="1"/>
</dbReference>
<dbReference type="InterPro" id="IPR005025">
    <property type="entry name" value="FMN_Rdtase-like_dom"/>
</dbReference>
<evidence type="ECO:0000313" key="3">
    <source>
        <dbReference type="EMBL" id="MFC6254180.1"/>
    </source>
</evidence>
<feature type="compositionally biased region" description="Polar residues" evidence="1">
    <location>
        <begin position="177"/>
        <end position="186"/>
    </location>
</feature>
<sequence>MNLIALVGTNTQASYSSKLLSYLQAHFSDNATIMVCEISGLPLFSAEESETPAKIHGLANLITASDGVVIATPEFNQAVPAALNSSLAWLSWQIHPLRHKPVMLIGVSSDQTNTDSALTNLRNILTSPNIDASVFNQFTLKNVQELLAENKLTNSGTLPQLETQLTRFITAITNGSTQIDSTSGASKHTDATAGASQKPTETPDYSSDLDQPATDSTSGASKHTDATAGASQKPAEVPDYSSDLDQPATDSTSGASEHTDATAGASQKPTDMPDYSSDLDQPTTDSTSGASEHTDATAGASQKPTDVPDYSSDLDRSEQTDATTGASAK</sequence>
<keyword evidence="4" id="KW-1185">Reference proteome</keyword>
<dbReference type="EMBL" id="JBHSSA010000049">
    <property type="protein sequence ID" value="MFC6254180.1"/>
    <property type="molecule type" value="Genomic_DNA"/>
</dbReference>
<feature type="compositionally biased region" description="Polar residues" evidence="1">
    <location>
        <begin position="320"/>
        <end position="329"/>
    </location>
</feature>
<protein>
    <submittedName>
        <fullName evidence="3">NAD(P)H-dependent oxidoreductase</fullName>
    </submittedName>
</protein>
<dbReference type="RefSeq" id="WP_137630827.1">
    <property type="nucleotide sequence ID" value="NZ_BJDO01000015.1"/>
</dbReference>
<accession>A0ABW1T9D5</accession>
<comment type="caution">
    <text evidence="3">The sequence shown here is derived from an EMBL/GenBank/DDBJ whole genome shotgun (WGS) entry which is preliminary data.</text>
</comment>
<feature type="compositionally biased region" description="Polar residues" evidence="1">
    <location>
        <begin position="278"/>
        <end position="291"/>
    </location>
</feature>
<dbReference type="PANTHER" id="PTHR30543">
    <property type="entry name" value="CHROMATE REDUCTASE"/>
    <property type="match status" value="1"/>
</dbReference>
<dbReference type="InterPro" id="IPR029039">
    <property type="entry name" value="Flavoprotein-like_sf"/>
</dbReference>
<proteinExistence type="predicted"/>
<dbReference type="Proteomes" id="UP001596190">
    <property type="component" value="Unassembled WGS sequence"/>
</dbReference>
<dbReference type="InterPro" id="IPR050712">
    <property type="entry name" value="NAD(P)H-dep_reductase"/>
</dbReference>
<gene>
    <name evidence="3" type="ORF">ACFP1H_06225</name>
</gene>
<feature type="domain" description="NADPH-dependent FMN reductase-like" evidence="2">
    <location>
        <begin position="1"/>
        <end position="135"/>
    </location>
</feature>
<dbReference type="PANTHER" id="PTHR30543:SF21">
    <property type="entry name" value="NAD(P)H-DEPENDENT FMN REDUCTASE LOT6"/>
    <property type="match status" value="1"/>
</dbReference>
<name>A0ABW1T9D5_9LACO</name>
<evidence type="ECO:0000313" key="4">
    <source>
        <dbReference type="Proteomes" id="UP001596190"/>
    </source>
</evidence>
<feature type="region of interest" description="Disordered" evidence="1">
    <location>
        <begin position="177"/>
        <end position="329"/>
    </location>
</feature>